<reference evidence="2" key="1">
    <citation type="submission" date="2002-05" db="EMBL/GenBank/DDBJ databases">
        <title>Oryza sativa nipponbare(GA3) genomic DNA, chromosome 8, BAC clone:OSJNBa0053M06.</title>
        <authorList>
            <person name="Sasaki T."/>
            <person name="Matsumoto T."/>
            <person name="Katayose Y."/>
        </authorList>
    </citation>
    <scope>NUCLEOTIDE SEQUENCE</scope>
</reference>
<organism evidence="3 4">
    <name type="scientific">Oryza sativa subsp. japonica</name>
    <name type="common">Rice</name>
    <dbReference type="NCBI Taxonomy" id="39947"/>
    <lineage>
        <taxon>Eukaryota</taxon>
        <taxon>Viridiplantae</taxon>
        <taxon>Streptophyta</taxon>
        <taxon>Embryophyta</taxon>
        <taxon>Tracheophyta</taxon>
        <taxon>Spermatophyta</taxon>
        <taxon>Magnoliopsida</taxon>
        <taxon>Liliopsida</taxon>
        <taxon>Poales</taxon>
        <taxon>Poaceae</taxon>
        <taxon>BOP clade</taxon>
        <taxon>Oryzoideae</taxon>
        <taxon>Oryzeae</taxon>
        <taxon>Oryzinae</taxon>
        <taxon>Oryza</taxon>
        <taxon>Oryza sativa</taxon>
    </lineage>
</organism>
<evidence type="ECO:0000256" key="1">
    <source>
        <dbReference type="SAM" id="MobiDB-lite"/>
    </source>
</evidence>
<reference evidence="4" key="3">
    <citation type="journal article" date="2005" name="Nature">
        <title>The map-based sequence of the rice genome.</title>
        <authorList>
            <consortium name="International rice genome sequencing project (IRGSP)"/>
            <person name="Matsumoto T."/>
            <person name="Wu J."/>
            <person name="Kanamori H."/>
            <person name="Katayose Y."/>
            <person name="Fujisawa M."/>
            <person name="Namiki N."/>
            <person name="Mizuno H."/>
            <person name="Yamamoto K."/>
            <person name="Antonio B.A."/>
            <person name="Baba T."/>
            <person name="Sakata K."/>
            <person name="Nagamura Y."/>
            <person name="Aoki H."/>
            <person name="Arikawa K."/>
            <person name="Arita K."/>
            <person name="Bito T."/>
            <person name="Chiden Y."/>
            <person name="Fujitsuka N."/>
            <person name="Fukunaka R."/>
            <person name="Hamada M."/>
            <person name="Harada C."/>
            <person name="Hayashi A."/>
            <person name="Hijishita S."/>
            <person name="Honda M."/>
            <person name="Hosokawa S."/>
            <person name="Ichikawa Y."/>
            <person name="Idonuma A."/>
            <person name="Iijima M."/>
            <person name="Ikeda M."/>
            <person name="Ikeno M."/>
            <person name="Ito K."/>
            <person name="Ito S."/>
            <person name="Ito T."/>
            <person name="Ito Y."/>
            <person name="Ito Y."/>
            <person name="Iwabuchi A."/>
            <person name="Kamiya K."/>
            <person name="Karasawa W."/>
            <person name="Kurita K."/>
            <person name="Katagiri S."/>
            <person name="Kikuta A."/>
            <person name="Kobayashi H."/>
            <person name="Kobayashi N."/>
            <person name="Machita K."/>
            <person name="Maehara T."/>
            <person name="Masukawa M."/>
            <person name="Mizubayashi T."/>
            <person name="Mukai Y."/>
            <person name="Nagasaki H."/>
            <person name="Nagata Y."/>
            <person name="Naito S."/>
            <person name="Nakashima M."/>
            <person name="Nakama Y."/>
            <person name="Nakamichi Y."/>
            <person name="Nakamura M."/>
            <person name="Meguro A."/>
            <person name="Negishi M."/>
            <person name="Ohta I."/>
            <person name="Ohta T."/>
            <person name="Okamoto M."/>
            <person name="Ono N."/>
            <person name="Saji S."/>
            <person name="Sakaguchi M."/>
            <person name="Sakai K."/>
            <person name="Shibata M."/>
            <person name="Shimokawa T."/>
            <person name="Song J."/>
            <person name="Takazaki Y."/>
            <person name="Terasawa K."/>
            <person name="Tsugane M."/>
            <person name="Tsuji K."/>
            <person name="Ueda S."/>
            <person name="Waki K."/>
            <person name="Yamagata H."/>
            <person name="Yamamoto M."/>
            <person name="Yamamoto S."/>
            <person name="Yamane H."/>
            <person name="Yoshiki S."/>
            <person name="Yoshihara R."/>
            <person name="Yukawa K."/>
            <person name="Zhong H."/>
            <person name="Yano M."/>
            <person name="Yuan Q."/>
            <person name="Ouyang S."/>
            <person name="Liu J."/>
            <person name="Jones K.M."/>
            <person name="Gansberger K."/>
            <person name="Moffat K."/>
            <person name="Hill J."/>
            <person name="Bera J."/>
            <person name="Fadrosh D."/>
            <person name="Jin S."/>
            <person name="Johri S."/>
            <person name="Kim M."/>
            <person name="Overton L."/>
            <person name="Reardon M."/>
            <person name="Tsitrin T."/>
            <person name="Vuong H."/>
            <person name="Weaver B."/>
            <person name="Ciecko A."/>
            <person name="Tallon L."/>
            <person name="Jackson J."/>
            <person name="Pai G."/>
            <person name="Aken S.V."/>
            <person name="Utterback T."/>
            <person name="Reidmuller S."/>
            <person name="Feldblyum T."/>
            <person name="Hsiao J."/>
            <person name="Zismann V."/>
            <person name="Iobst S."/>
            <person name="de Vazeille A.R."/>
            <person name="Buell C.R."/>
            <person name="Ying K."/>
            <person name="Li Y."/>
            <person name="Lu T."/>
            <person name="Huang Y."/>
            <person name="Zhao Q."/>
            <person name="Feng Q."/>
            <person name="Zhang L."/>
            <person name="Zhu J."/>
            <person name="Weng Q."/>
            <person name="Mu J."/>
            <person name="Lu Y."/>
            <person name="Fan D."/>
            <person name="Liu Y."/>
            <person name="Guan J."/>
            <person name="Zhang Y."/>
            <person name="Yu S."/>
            <person name="Liu X."/>
            <person name="Zhang Y."/>
            <person name="Hong G."/>
            <person name="Han B."/>
            <person name="Choisne N."/>
            <person name="Demange N."/>
            <person name="Orjeda G."/>
            <person name="Samain S."/>
            <person name="Cattolico L."/>
            <person name="Pelletier E."/>
            <person name="Couloux A."/>
            <person name="Segurens B."/>
            <person name="Wincker P."/>
            <person name="D'Hont A."/>
            <person name="Scarpelli C."/>
            <person name="Weissenbach J."/>
            <person name="Salanoubat M."/>
            <person name="Quetier F."/>
            <person name="Yu Y."/>
            <person name="Kim H.R."/>
            <person name="Rambo T."/>
            <person name="Currie J."/>
            <person name="Collura K."/>
            <person name="Luo M."/>
            <person name="Yang T."/>
            <person name="Ammiraju J.S.S."/>
            <person name="Engler F."/>
            <person name="Soderlund C."/>
            <person name="Wing R.A."/>
            <person name="Palmer L.E."/>
            <person name="de la Bastide M."/>
            <person name="Spiegel L."/>
            <person name="Nascimento L."/>
            <person name="Zutavern T."/>
            <person name="O'Shaughnessy A."/>
            <person name="Dike S."/>
            <person name="Dedhia N."/>
            <person name="Preston R."/>
            <person name="Balija V."/>
            <person name="McCombie W.R."/>
            <person name="Chow T."/>
            <person name="Chen H."/>
            <person name="Chung M."/>
            <person name="Chen C."/>
            <person name="Shaw J."/>
            <person name="Wu H."/>
            <person name="Hsiao K."/>
            <person name="Chao Y."/>
            <person name="Chu M."/>
            <person name="Cheng C."/>
            <person name="Hour A."/>
            <person name="Lee P."/>
            <person name="Lin S."/>
            <person name="Lin Y."/>
            <person name="Liou J."/>
            <person name="Liu S."/>
            <person name="Hsing Y."/>
            <person name="Raghuvanshi S."/>
            <person name="Mohanty A."/>
            <person name="Bharti A.K."/>
            <person name="Gaur A."/>
            <person name="Gupta V."/>
            <person name="Kumar D."/>
            <person name="Ravi V."/>
            <person name="Vij S."/>
            <person name="Kapur A."/>
            <person name="Khurana P."/>
            <person name="Khurana P."/>
            <person name="Khurana J.P."/>
            <person name="Tyagi A.K."/>
            <person name="Gaikwad K."/>
            <person name="Singh A."/>
            <person name="Dalal V."/>
            <person name="Srivastava S."/>
            <person name="Dixit A."/>
            <person name="Pal A.K."/>
            <person name="Ghazi I.A."/>
            <person name="Yadav M."/>
            <person name="Pandit A."/>
            <person name="Bhargava A."/>
            <person name="Sureshbabu K."/>
            <person name="Batra K."/>
            <person name="Sharma T.R."/>
            <person name="Mohapatra T."/>
            <person name="Singh N.K."/>
            <person name="Messing J."/>
            <person name="Nelson A.B."/>
            <person name="Fuks G."/>
            <person name="Kavchok S."/>
            <person name="Keizer G."/>
            <person name="Linton E."/>
            <person name="Llaca V."/>
            <person name="Song R."/>
            <person name="Tanyolac B."/>
            <person name="Young S."/>
            <person name="Ho-Il K."/>
            <person name="Hahn J.H."/>
            <person name="Sangsakoo G."/>
            <person name="Vanavichit A."/>
            <person name="de Mattos Luiz.A.T."/>
            <person name="Zimmer P.D."/>
            <person name="Malone G."/>
            <person name="Dellagostin O."/>
            <person name="de Oliveira A.C."/>
            <person name="Bevan M."/>
            <person name="Bancroft I."/>
            <person name="Minx P."/>
            <person name="Cordum H."/>
            <person name="Wilson R."/>
            <person name="Cheng Z."/>
            <person name="Jin W."/>
            <person name="Jiang J."/>
            <person name="Leong S.A."/>
            <person name="Iwama H."/>
            <person name="Gojobori T."/>
            <person name="Itoh T."/>
            <person name="Niimura Y."/>
            <person name="Fujii Y."/>
            <person name="Habara T."/>
            <person name="Sakai H."/>
            <person name="Sato Y."/>
            <person name="Wilson G."/>
            <person name="Kumar K."/>
            <person name="McCouch S."/>
            <person name="Juretic N."/>
            <person name="Hoen D."/>
            <person name="Wright S."/>
            <person name="Bruskiewich R."/>
            <person name="Bureau T."/>
            <person name="Miyao A."/>
            <person name="Hirochika H."/>
            <person name="Nishikawa T."/>
            <person name="Kadowaki K."/>
            <person name="Sugiura M."/>
            <person name="Burr B."/>
            <person name="Sasaki T."/>
        </authorList>
    </citation>
    <scope>NUCLEOTIDE SEQUENCE [LARGE SCALE GENOMIC DNA]</scope>
    <source>
        <strain evidence="4">cv. Nipponbare</strain>
    </source>
</reference>
<reference evidence="4" key="4">
    <citation type="journal article" date="2008" name="Nucleic Acids Res.">
        <title>The rice annotation project database (RAP-DB): 2008 update.</title>
        <authorList>
            <consortium name="The rice annotation project (RAP)"/>
        </authorList>
    </citation>
    <scope>GENOME REANNOTATION</scope>
    <source>
        <strain evidence="4">cv. Nipponbare</strain>
    </source>
</reference>
<protein>
    <submittedName>
        <fullName evidence="3">Uncharacterized protein</fullName>
    </submittedName>
</protein>
<sequence>MWEKRKGEIGEVEKPSAPAASRPSALSRPLLPTPARSNAEPLDPVVAAPELQPHAPAARRHTAPAAATGDASRRRASAPVVC</sequence>
<dbReference type="EMBL" id="AP005731">
    <property type="protein sequence ID" value="BAC99882.1"/>
    <property type="molecule type" value="Genomic_DNA"/>
</dbReference>
<dbReference type="EMBL" id="AP005163">
    <property type="protein sequence ID" value="BAC99716.1"/>
    <property type="molecule type" value="Genomic_DNA"/>
</dbReference>
<name>Q6YWZ8_ORYSJ</name>
<evidence type="ECO:0000313" key="3">
    <source>
        <dbReference type="EMBL" id="BAC99882.1"/>
    </source>
</evidence>
<evidence type="ECO:0000313" key="4">
    <source>
        <dbReference type="Proteomes" id="UP000000763"/>
    </source>
</evidence>
<proteinExistence type="predicted"/>
<evidence type="ECO:0000313" key="2">
    <source>
        <dbReference type="EMBL" id="BAC99716.1"/>
    </source>
</evidence>
<gene>
    <name evidence="2" type="ORF">OSJNBa0053M06.2</name>
    <name evidence="3" type="ORF">OSJNBa0091D16.21</name>
</gene>
<feature type="compositionally biased region" description="Basic and acidic residues" evidence="1">
    <location>
        <begin position="1"/>
        <end position="14"/>
    </location>
</feature>
<feature type="region of interest" description="Disordered" evidence="1">
    <location>
        <begin position="1"/>
        <end position="82"/>
    </location>
</feature>
<accession>Q6YWZ8</accession>
<dbReference type="AlphaFoldDB" id="Q6YWZ8"/>
<reference evidence="3" key="2">
    <citation type="submission" date="2002-09" db="EMBL/GenBank/DDBJ databases">
        <title>Oryza sativa nipponbare(GA3) genomic DNA, chromosome 8, BAC clone:OSJNBa0091D16.</title>
        <authorList>
            <person name="Sasaki T."/>
            <person name="Matsumoto T."/>
            <person name="Katayose Y."/>
        </authorList>
    </citation>
    <scope>NUCLEOTIDE SEQUENCE</scope>
</reference>
<dbReference type="Proteomes" id="UP000000763">
    <property type="component" value="Chromosome 8"/>
</dbReference>
<feature type="compositionally biased region" description="Low complexity" evidence="1">
    <location>
        <begin position="15"/>
        <end position="37"/>
    </location>
</feature>